<evidence type="ECO:0000313" key="1">
    <source>
        <dbReference type="Proteomes" id="UP000887579"/>
    </source>
</evidence>
<sequence>MGNTTSSSDFPAHSPSERERMSPPQSQHQQSSQNRRQSSTERRTSSNPSGTAGRKRTTSPTSKGTSESETKKISAKDFKERGNKLYQAQRYDDAITNYTSAIMRDNTDATFFTNRALCYLQTKKFDKAEQDCRRALELDQKNIKANYFLGKICIQHGRHDEAIKALTRATEFASNQKASYGDDITNMLRQARRDRFKIDEDKRLNQEIELQSYLNRLIDQDIENNVKEILETQKEDAPEVEEKIDELQTKGRKDKEMLNSLFAQVDERRRKREIPDFLCGKISFELLKDPVITPSGITYDRSDIKEHLHRVGHFDPITRVPLTVEQLIPNLAMKEVLDTFITENEWALDV</sequence>
<reference evidence="2" key="1">
    <citation type="submission" date="2022-11" db="UniProtKB">
        <authorList>
            <consortium name="WormBaseParasite"/>
        </authorList>
    </citation>
    <scope>IDENTIFICATION</scope>
</reference>
<organism evidence="1 2">
    <name type="scientific">Panagrolaimus sp. ES5</name>
    <dbReference type="NCBI Taxonomy" id="591445"/>
    <lineage>
        <taxon>Eukaryota</taxon>
        <taxon>Metazoa</taxon>
        <taxon>Ecdysozoa</taxon>
        <taxon>Nematoda</taxon>
        <taxon>Chromadorea</taxon>
        <taxon>Rhabditida</taxon>
        <taxon>Tylenchina</taxon>
        <taxon>Panagrolaimomorpha</taxon>
        <taxon>Panagrolaimoidea</taxon>
        <taxon>Panagrolaimidae</taxon>
        <taxon>Panagrolaimus</taxon>
    </lineage>
</organism>
<accession>A0AC34FI28</accession>
<dbReference type="Proteomes" id="UP000887579">
    <property type="component" value="Unplaced"/>
</dbReference>
<dbReference type="WBParaSite" id="ES5_v2.g16728.t1">
    <property type="protein sequence ID" value="ES5_v2.g16728.t1"/>
    <property type="gene ID" value="ES5_v2.g16728"/>
</dbReference>
<proteinExistence type="predicted"/>
<evidence type="ECO:0000313" key="2">
    <source>
        <dbReference type="WBParaSite" id="ES5_v2.g16728.t1"/>
    </source>
</evidence>
<name>A0AC34FI28_9BILA</name>
<protein>
    <submittedName>
        <fullName evidence="2">U-box domain-containing protein</fullName>
    </submittedName>
</protein>